<gene>
    <name evidence="1" type="ORF">LCGC14_0730510</name>
</gene>
<name>A0A0F9TH20_9ZZZZ</name>
<dbReference type="EMBL" id="LAZR01001687">
    <property type="protein sequence ID" value="KKN40743.1"/>
    <property type="molecule type" value="Genomic_DNA"/>
</dbReference>
<sequence>MAGFNDITTGSQKIGFLAGGMKLEFHNIDPSNEVDSGFTIPSTLVGLEGFIGQCAFSITGCVSGGSASFVTNVSLCTGPLLEVSLADASDDTLDDENSRCLLIAWGW</sequence>
<organism evidence="1">
    <name type="scientific">marine sediment metagenome</name>
    <dbReference type="NCBI Taxonomy" id="412755"/>
    <lineage>
        <taxon>unclassified sequences</taxon>
        <taxon>metagenomes</taxon>
        <taxon>ecological metagenomes</taxon>
    </lineage>
</organism>
<reference evidence="1" key="1">
    <citation type="journal article" date="2015" name="Nature">
        <title>Complex archaea that bridge the gap between prokaryotes and eukaryotes.</title>
        <authorList>
            <person name="Spang A."/>
            <person name="Saw J.H."/>
            <person name="Jorgensen S.L."/>
            <person name="Zaremba-Niedzwiedzka K."/>
            <person name="Martijn J."/>
            <person name="Lind A.E."/>
            <person name="van Eijk R."/>
            <person name="Schleper C."/>
            <person name="Guy L."/>
            <person name="Ettema T.J."/>
        </authorList>
    </citation>
    <scope>NUCLEOTIDE SEQUENCE</scope>
</reference>
<proteinExistence type="predicted"/>
<evidence type="ECO:0000313" key="1">
    <source>
        <dbReference type="EMBL" id="KKN40743.1"/>
    </source>
</evidence>
<dbReference type="AlphaFoldDB" id="A0A0F9TH20"/>
<protein>
    <submittedName>
        <fullName evidence="1">Uncharacterized protein</fullName>
    </submittedName>
</protein>
<comment type="caution">
    <text evidence="1">The sequence shown here is derived from an EMBL/GenBank/DDBJ whole genome shotgun (WGS) entry which is preliminary data.</text>
</comment>
<accession>A0A0F9TH20</accession>